<evidence type="ECO:0000313" key="3">
    <source>
        <dbReference type="Proteomes" id="UP001165460"/>
    </source>
</evidence>
<dbReference type="SUPFAM" id="SSF46955">
    <property type="entry name" value="Putative DNA-binding domain"/>
    <property type="match status" value="1"/>
</dbReference>
<gene>
    <name evidence="2" type="ORF">MMF97_01660</name>
</gene>
<proteinExistence type="predicted"/>
<protein>
    <submittedName>
        <fullName evidence="2">Helix-turn-helix domain-containing protein</fullName>
    </submittedName>
</protein>
<dbReference type="RefSeq" id="WP_243358006.1">
    <property type="nucleotide sequence ID" value="NZ_JALGBH010000001.1"/>
</dbReference>
<sequence length="86" mass="10168">MNNSKSDQPVPLKRITFKSKGLQSFTNEILDKHQVMEILNISERTLKNLVSQGYLPYSPIGNRYYYLYSDLLRMMQRNRQWGKKPG</sequence>
<comment type="caution">
    <text evidence="2">The sequence shown here is derived from an EMBL/GenBank/DDBJ whole genome shotgun (WGS) entry which is preliminary data.</text>
</comment>
<dbReference type="InterPro" id="IPR009061">
    <property type="entry name" value="DNA-bd_dom_put_sf"/>
</dbReference>
<feature type="domain" description="Helix-turn-helix" evidence="1">
    <location>
        <begin position="34"/>
        <end position="79"/>
    </location>
</feature>
<evidence type="ECO:0000259" key="1">
    <source>
        <dbReference type="Pfam" id="PF12728"/>
    </source>
</evidence>
<dbReference type="PANTHER" id="PTHR34585:SF22">
    <property type="entry name" value="HELIX-TURN-HELIX DOMAIN-CONTAINING PROTEIN"/>
    <property type="match status" value="1"/>
</dbReference>
<name>A0ABS9ZT52_9SPHI</name>
<dbReference type="InterPro" id="IPR041657">
    <property type="entry name" value="HTH_17"/>
</dbReference>
<organism evidence="2 3">
    <name type="scientific">Pedobacter montanisoli</name>
    <dbReference type="NCBI Taxonomy" id="2923277"/>
    <lineage>
        <taxon>Bacteria</taxon>
        <taxon>Pseudomonadati</taxon>
        <taxon>Bacteroidota</taxon>
        <taxon>Sphingobacteriia</taxon>
        <taxon>Sphingobacteriales</taxon>
        <taxon>Sphingobacteriaceae</taxon>
        <taxon>Pedobacter</taxon>
    </lineage>
</organism>
<dbReference type="PANTHER" id="PTHR34585">
    <property type="match status" value="1"/>
</dbReference>
<evidence type="ECO:0000313" key="2">
    <source>
        <dbReference type="EMBL" id="MCJ0741397.1"/>
    </source>
</evidence>
<dbReference type="Pfam" id="PF12728">
    <property type="entry name" value="HTH_17"/>
    <property type="match status" value="1"/>
</dbReference>
<accession>A0ABS9ZT52</accession>
<reference evidence="2" key="1">
    <citation type="submission" date="2022-03" db="EMBL/GenBank/DDBJ databases">
        <authorList>
            <person name="Woo C.Y."/>
        </authorList>
    </citation>
    <scope>NUCLEOTIDE SEQUENCE</scope>
    <source>
        <strain evidence="2">CYS-01</strain>
    </source>
</reference>
<dbReference type="Proteomes" id="UP001165460">
    <property type="component" value="Unassembled WGS sequence"/>
</dbReference>
<keyword evidence="3" id="KW-1185">Reference proteome</keyword>
<dbReference type="EMBL" id="JALGBH010000001">
    <property type="protein sequence ID" value="MCJ0741397.1"/>
    <property type="molecule type" value="Genomic_DNA"/>
</dbReference>